<dbReference type="InterPro" id="IPR013216">
    <property type="entry name" value="Methyltransf_11"/>
</dbReference>
<gene>
    <name evidence="2" type="ORF">ACFPH6_42775</name>
</gene>
<dbReference type="EC" id="2.1.1.222" evidence="2"/>
<dbReference type="InterPro" id="IPR029063">
    <property type="entry name" value="SAM-dependent_MTases_sf"/>
</dbReference>
<dbReference type="EC" id="2.1.1.64" evidence="2"/>
<dbReference type="Gene3D" id="3.40.50.150">
    <property type="entry name" value="Vaccinia Virus protein VP39"/>
    <property type="match status" value="1"/>
</dbReference>
<sequence>MTIRINYGLDQWVPPAIRDAKWFMRPAMKALFRKRTDDFTSFKEKAFGLSAEEFSAVYRRVAPVVIDRETDLNRKCTERIRTSIAGGTVLEAGAGRGYLAGLLSQKFEVTATDIIVSDEVRERHPRVSFQEANVESLPFADDSFDTVVCTHTLEHVQNLPAAVRELRRIAKQRLIIVVPRQRPYRHSFDLHIHFFPYAWSLHSQFGYRAGARIELLGDWFYVEDNPSAQ</sequence>
<keyword evidence="2" id="KW-0489">Methyltransferase</keyword>
<dbReference type="GO" id="GO:0032259">
    <property type="term" value="P:methylation"/>
    <property type="evidence" value="ECO:0007669"/>
    <property type="project" value="UniProtKB-KW"/>
</dbReference>
<dbReference type="PANTHER" id="PTHR43591">
    <property type="entry name" value="METHYLTRANSFERASE"/>
    <property type="match status" value="1"/>
</dbReference>
<dbReference type="GO" id="GO:0102208">
    <property type="term" value="F:2-polyprenyl-6-hydroxyphenol methylase activity"/>
    <property type="evidence" value="ECO:0007669"/>
    <property type="project" value="UniProtKB-EC"/>
</dbReference>
<dbReference type="RefSeq" id="WP_386352959.1">
    <property type="nucleotide sequence ID" value="NZ_JBHSFG010000087.1"/>
</dbReference>
<dbReference type="SUPFAM" id="SSF53335">
    <property type="entry name" value="S-adenosyl-L-methionine-dependent methyltransferases"/>
    <property type="match status" value="1"/>
</dbReference>
<keyword evidence="3" id="KW-1185">Reference proteome</keyword>
<organism evidence="2 3">
    <name type="scientific">Streptomyces xiangluensis</name>
    <dbReference type="NCBI Taxonomy" id="2665720"/>
    <lineage>
        <taxon>Bacteria</taxon>
        <taxon>Bacillati</taxon>
        <taxon>Actinomycetota</taxon>
        <taxon>Actinomycetes</taxon>
        <taxon>Kitasatosporales</taxon>
        <taxon>Streptomycetaceae</taxon>
        <taxon>Streptomyces</taxon>
    </lineage>
</organism>
<feature type="domain" description="Methyltransferase type 11" evidence="1">
    <location>
        <begin position="90"/>
        <end position="172"/>
    </location>
</feature>
<evidence type="ECO:0000313" key="3">
    <source>
        <dbReference type="Proteomes" id="UP001596012"/>
    </source>
</evidence>
<name>A0ABV8Z4A3_9ACTN</name>
<dbReference type="PANTHER" id="PTHR43591:SF24">
    <property type="entry name" value="2-METHOXY-6-POLYPRENYL-1,4-BENZOQUINOL METHYLASE, MITOCHONDRIAL"/>
    <property type="match status" value="1"/>
</dbReference>
<proteinExistence type="predicted"/>
<dbReference type="Pfam" id="PF08241">
    <property type="entry name" value="Methyltransf_11"/>
    <property type="match status" value="1"/>
</dbReference>
<dbReference type="GO" id="GO:0061542">
    <property type="term" value="F:3-demethylubiquinol 3-O-methyltransferase activity"/>
    <property type="evidence" value="ECO:0007669"/>
    <property type="project" value="UniProtKB-EC"/>
</dbReference>
<reference evidence="3" key="1">
    <citation type="journal article" date="2019" name="Int. J. Syst. Evol. Microbiol.">
        <title>The Global Catalogue of Microorganisms (GCM) 10K type strain sequencing project: providing services to taxonomists for standard genome sequencing and annotation.</title>
        <authorList>
            <consortium name="The Broad Institute Genomics Platform"/>
            <consortium name="The Broad Institute Genome Sequencing Center for Infectious Disease"/>
            <person name="Wu L."/>
            <person name="Ma J."/>
        </authorList>
    </citation>
    <scope>NUCLEOTIDE SEQUENCE [LARGE SCALE GENOMIC DNA]</scope>
    <source>
        <strain evidence="3">DT43</strain>
    </source>
</reference>
<evidence type="ECO:0000313" key="2">
    <source>
        <dbReference type="EMBL" id="MFC4471143.1"/>
    </source>
</evidence>
<protein>
    <submittedName>
        <fullName evidence="2">Class I SAM-dependent methyltransferase</fullName>
        <ecNumber evidence="2">2.1.1.222</ecNumber>
        <ecNumber evidence="2">2.1.1.64</ecNumber>
    </submittedName>
</protein>
<keyword evidence="2" id="KW-0808">Transferase</keyword>
<comment type="caution">
    <text evidence="2">The sequence shown here is derived from an EMBL/GenBank/DDBJ whole genome shotgun (WGS) entry which is preliminary data.</text>
</comment>
<dbReference type="Proteomes" id="UP001596012">
    <property type="component" value="Unassembled WGS sequence"/>
</dbReference>
<dbReference type="CDD" id="cd02440">
    <property type="entry name" value="AdoMet_MTases"/>
    <property type="match status" value="1"/>
</dbReference>
<dbReference type="EMBL" id="JBHSFG010000087">
    <property type="protein sequence ID" value="MFC4471143.1"/>
    <property type="molecule type" value="Genomic_DNA"/>
</dbReference>
<accession>A0ABV8Z4A3</accession>
<evidence type="ECO:0000259" key="1">
    <source>
        <dbReference type="Pfam" id="PF08241"/>
    </source>
</evidence>